<proteinExistence type="predicted"/>
<dbReference type="Proteomes" id="UP000186817">
    <property type="component" value="Unassembled WGS sequence"/>
</dbReference>
<dbReference type="OrthoDB" id="434013at2759"/>
<feature type="region of interest" description="Disordered" evidence="1">
    <location>
        <begin position="30"/>
        <end position="53"/>
    </location>
</feature>
<comment type="caution">
    <text evidence="2">The sequence shown here is derived from an EMBL/GenBank/DDBJ whole genome shotgun (WGS) entry which is preliminary data.</text>
</comment>
<dbReference type="GO" id="GO:0046982">
    <property type="term" value="F:protein heterodimerization activity"/>
    <property type="evidence" value="ECO:0007669"/>
    <property type="project" value="InterPro"/>
</dbReference>
<feature type="region of interest" description="Disordered" evidence="1">
    <location>
        <begin position="135"/>
        <end position="168"/>
    </location>
</feature>
<evidence type="ECO:0000313" key="3">
    <source>
        <dbReference type="Proteomes" id="UP000186817"/>
    </source>
</evidence>
<dbReference type="AlphaFoldDB" id="A0A1Q9BUW1"/>
<gene>
    <name evidence="2" type="ORF">AK812_SmicGene45978</name>
</gene>
<evidence type="ECO:0000256" key="1">
    <source>
        <dbReference type="SAM" id="MobiDB-lite"/>
    </source>
</evidence>
<dbReference type="InterPro" id="IPR009072">
    <property type="entry name" value="Histone-fold"/>
</dbReference>
<protein>
    <submittedName>
        <fullName evidence="2">Uncharacterized protein</fullName>
    </submittedName>
</protein>
<keyword evidence="3" id="KW-1185">Reference proteome</keyword>
<organism evidence="2 3">
    <name type="scientific">Symbiodinium microadriaticum</name>
    <name type="common">Dinoflagellate</name>
    <name type="synonym">Zooxanthella microadriatica</name>
    <dbReference type="NCBI Taxonomy" id="2951"/>
    <lineage>
        <taxon>Eukaryota</taxon>
        <taxon>Sar</taxon>
        <taxon>Alveolata</taxon>
        <taxon>Dinophyceae</taxon>
        <taxon>Suessiales</taxon>
        <taxon>Symbiodiniaceae</taxon>
        <taxon>Symbiodinium</taxon>
    </lineage>
</organism>
<reference evidence="2 3" key="1">
    <citation type="submission" date="2016-02" db="EMBL/GenBank/DDBJ databases">
        <title>Genome analysis of coral dinoflagellate symbionts highlights evolutionary adaptations to a symbiotic lifestyle.</title>
        <authorList>
            <person name="Aranda M."/>
            <person name="Li Y."/>
            <person name="Liew Y.J."/>
            <person name="Baumgarten S."/>
            <person name="Simakov O."/>
            <person name="Wilson M."/>
            <person name="Piel J."/>
            <person name="Ashoor H."/>
            <person name="Bougouffa S."/>
            <person name="Bajic V.B."/>
            <person name="Ryu T."/>
            <person name="Ravasi T."/>
            <person name="Bayer T."/>
            <person name="Micklem G."/>
            <person name="Kim H."/>
            <person name="Bhak J."/>
            <person name="Lajeunesse T.C."/>
            <person name="Voolstra C.R."/>
        </authorList>
    </citation>
    <scope>NUCLEOTIDE SEQUENCE [LARGE SCALE GENOMIC DNA]</scope>
    <source>
        <strain evidence="2 3">CCMP2467</strain>
    </source>
</reference>
<dbReference type="SUPFAM" id="SSF47113">
    <property type="entry name" value="Histone-fold"/>
    <property type="match status" value="1"/>
</dbReference>
<feature type="compositionally biased region" description="Basic and acidic residues" evidence="1">
    <location>
        <begin position="30"/>
        <end position="52"/>
    </location>
</feature>
<dbReference type="Gene3D" id="1.10.20.10">
    <property type="entry name" value="Histone, subunit A"/>
    <property type="match status" value="1"/>
</dbReference>
<dbReference type="EMBL" id="LSRX01003674">
    <property type="protein sequence ID" value="OLP74471.1"/>
    <property type="molecule type" value="Genomic_DNA"/>
</dbReference>
<evidence type="ECO:0000313" key="2">
    <source>
        <dbReference type="EMBL" id="OLP74471.1"/>
    </source>
</evidence>
<name>A0A1Q9BUW1_SYMMI</name>
<accession>A0A1Q9BUW1</accession>
<feature type="region of interest" description="Disordered" evidence="1">
    <location>
        <begin position="96"/>
        <end position="120"/>
    </location>
</feature>
<feature type="compositionally biased region" description="Acidic residues" evidence="1">
    <location>
        <begin position="155"/>
        <end position="168"/>
    </location>
</feature>
<sequence length="215" mass="24480">MAVLPMSKEHMIPTALFKQLSKDILDKLQKERHSPNYKDELHTGRSEKEHGKPFTLSEDYLNSMLVRACMATVHAKRTTTTPEDLRFVVQLDQMSTGQGISDPSHDGSPQKPQDPMSHIFNNCLDSMKENMAKSILGKSAKKDKKKKKKKHSSDDESSEDSPEELTEDEVEQQLVLILGLKGKALKLKSIQKYEDMLCDPRLALIFWCRVLPCRL</sequence>
<feature type="compositionally biased region" description="Basic residues" evidence="1">
    <location>
        <begin position="139"/>
        <end position="151"/>
    </location>
</feature>